<reference evidence="3" key="1">
    <citation type="submission" date="2015-09" db="EMBL/GenBank/DDBJ databases">
        <authorList>
            <person name="Fill T.P."/>
            <person name="Baretta J.F."/>
            <person name="de Almeida L.G."/>
            <person name="Rocha M."/>
            <person name="de Souza D.H."/>
            <person name="Malavazi I."/>
            <person name="Cerdeira L.T."/>
            <person name="Hong H."/>
            <person name="Samborskyy M."/>
            <person name="de Vasconcelos A.T."/>
            <person name="Leadlay P."/>
            <person name="Rodrigues-Filho E."/>
        </authorList>
    </citation>
    <scope>NUCLEOTIDE SEQUENCE [LARGE SCALE GENOMIC DNA]</scope>
    <source>
        <strain evidence="3">LaBioMMi 136</strain>
    </source>
</reference>
<dbReference type="EMBL" id="LJBN01000183">
    <property type="protein sequence ID" value="OOQ84326.1"/>
    <property type="molecule type" value="Genomic_DNA"/>
</dbReference>
<organism evidence="2 3">
    <name type="scientific">Penicillium brasilianum</name>
    <dbReference type="NCBI Taxonomy" id="104259"/>
    <lineage>
        <taxon>Eukaryota</taxon>
        <taxon>Fungi</taxon>
        <taxon>Dikarya</taxon>
        <taxon>Ascomycota</taxon>
        <taxon>Pezizomycotina</taxon>
        <taxon>Eurotiomycetes</taxon>
        <taxon>Eurotiomycetidae</taxon>
        <taxon>Eurotiales</taxon>
        <taxon>Aspergillaceae</taxon>
        <taxon>Penicillium</taxon>
    </lineage>
</organism>
<feature type="region of interest" description="Disordered" evidence="1">
    <location>
        <begin position="97"/>
        <end position="139"/>
    </location>
</feature>
<name>A0A1S9RG40_PENBI</name>
<proteinExistence type="predicted"/>
<sequence length="139" mass="15688">MRLELPCFLDIAPIDNSILTSLFFAPQLVHRRRKANARRTQEELASLTEFNDQLLSVLRYSNNTTTQHVINVIRSSASREEIQSVLLSILSQNPELAQQALGQPVPPPPHQQHPSVAHAPHHVPNDLDPHNLGPYFDPR</sequence>
<gene>
    <name evidence="2" type="ORF">PEBR_34222</name>
</gene>
<evidence type="ECO:0000256" key="1">
    <source>
        <dbReference type="SAM" id="MobiDB-lite"/>
    </source>
</evidence>
<evidence type="ECO:0000313" key="2">
    <source>
        <dbReference type="EMBL" id="OOQ84326.1"/>
    </source>
</evidence>
<dbReference type="Proteomes" id="UP000190744">
    <property type="component" value="Unassembled WGS sequence"/>
</dbReference>
<accession>A0A1S9RG40</accession>
<evidence type="ECO:0000313" key="3">
    <source>
        <dbReference type="Proteomes" id="UP000190744"/>
    </source>
</evidence>
<protein>
    <submittedName>
        <fullName evidence="2">Uncharacterized protein</fullName>
    </submittedName>
</protein>
<comment type="caution">
    <text evidence="2">The sequence shown here is derived from an EMBL/GenBank/DDBJ whole genome shotgun (WGS) entry which is preliminary data.</text>
</comment>
<dbReference type="AlphaFoldDB" id="A0A1S9RG40"/>